<feature type="binding site" evidence="5">
    <location>
        <position position="125"/>
    </location>
    <ligand>
        <name>isopentenyl diphosphate</name>
        <dbReference type="ChEBI" id="CHEBI:128769"/>
    </ligand>
</feature>
<dbReference type="InterPro" id="IPR003451">
    <property type="entry name" value="LytB/IspH"/>
</dbReference>
<comment type="catalytic activity">
    <reaction evidence="5">
        <text>dimethylallyl diphosphate + 2 oxidized [2Fe-2S]-[ferredoxin] + H2O = (2E)-4-hydroxy-3-methylbut-2-enyl diphosphate + 2 reduced [2Fe-2S]-[ferredoxin] + 2 H(+)</text>
        <dbReference type="Rhea" id="RHEA:24825"/>
        <dbReference type="Rhea" id="RHEA-COMP:10000"/>
        <dbReference type="Rhea" id="RHEA-COMP:10001"/>
        <dbReference type="ChEBI" id="CHEBI:15377"/>
        <dbReference type="ChEBI" id="CHEBI:15378"/>
        <dbReference type="ChEBI" id="CHEBI:33737"/>
        <dbReference type="ChEBI" id="CHEBI:33738"/>
        <dbReference type="ChEBI" id="CHEBI:57623"/>
        <dbReference type="ChEBI" id="CHEBI:128753"/>
        <dbReference type="EC" id="1.17.7.4"/>
    </reaction>
</comment>
<evidence type="ECO:0000313" key="6">
    <source>
        <dbReference type="EMBL" id="HDL89931.1"/>
    </source>
</evidence>
<feature type="active site" description="Proton donor" evidence="5">
    <location>
        <position position="127"/>
    </location>
</feature>
<comment type="caution">
    <text evidence="5">Lacks conserved residue(s) required for the propagation of feature annotation.</text>
</comment>
<comment type="similarity">
    <text evidence="5">Belongs to the IspH family.</text>
</comment>
<dbReference type="HAMAP" id="MF_00191">
    <property type="entry name" value="IspH"/>
    <property type="match status" value="1"/>
</dbReference>
<keyword evidence="4 5" id="KW-0411">Iron-sulfur</keyword>
<feature type="binding site" evidence="5">
    <location>
        <position position="43"/>
    </location>
    <ligand>
        <name>(2E)-4-hydroxy-3-methylbut-2-enyl diphosphate</name>
        <dbReference type="ChEBI" id="CHEBI:128753"/>
    </ligand>
</feature>
<proteinExistence type="inferred from homology"/>
<comment type="pathway">
    <text evidence="5">Isoprenoid biosynthesis; dimethylallyl diphosphate biosynthesis; dimethylallyl diphosphate from (2E)-4-hydroxy-3-methylbutenyl diphosphate: step 1/1.</text>
</comment>
<feature type="binding site" evidence="5">
    <location>
        <position position="75"/>
    </location>
    <ligand>
        <name>(2E)-4-hydroxy-3-methylbut-2-enyl diphosphate</name>
        <dbReference type="ChEBI" id="CHEBI:128753"/>
    </ligand>
</feature>
<dbReference type="UniPathway" id="UPA00056">
    <property type="reaction ID" value="UER00097"/>
</dbReference>
<dbReference type="Proteomes" id="UP000886355">
    <property type="component" value="Unassembled WGS sequence"/>
</dbReference>
<dbReference type="CDD" id="cd13944">
    <property type="entry name" value="lytB_ispH"/>
    <property type="match status" value="1"/>
</dbReference>
<feature type="binding site" evidence="5">
    <location>
        <position position="264"/>
    </location>
    <ligand>
        <name>dimethylallyl diphosphate</name>
        <dbReference type="ChEBI" id="CHEBI:57623"/>
    </ligand>
</feature>
<feature type="binding site" evidence="5">
    <location>
        <position position="220"/>
    </location>
    <ligand>
        <name>(2E)-4-hydroxy-3-methylbut-2-enyl diphosphate</name>
        <dbReference type="ChEBI" id="CHEBI:128753"/>
    </ligand>
</feature>
<dbReference type="Gene3D" id="3.40.50.11270">
    <property type="match status" value="1"/>
</dbReference>
<feature type="binding site" evidence="5">
    <location>
        <position position="43"/>
    </location>
    <ligand>
        <name>isopentenyl diphosphate</name>
        <dbReference type="ChEBI" id="CHEBI:128769"/>
    </ligand>
</feature>
<keyword evidence="5" id="KW-0414">Isoprene biosynthesis</keyword>
<comment type="pathway">
    <text evidence="5">Isoprenoid biosynthesis; isopentenyl diphosphate biosynthesis via DXP pathway; isopentenyl diphosphate from 1-deoxy-D-xylulose 5-phosphate: step 6/6.</text>
</comment>
<dbReference type="GO" id="GO:0046872">
    <property type="term" value="F:metal ion binding"/>
    <property type="evidence" value="ECO:0007669"/>
    <property type="project" value="UniProtKB-KW"/>
</dbReference>
<keyword evidence="2 5" id="KW-0479">Metal-binding</keyword>
<feature type="binding site" evidence="5">
    <location>
        <position position="97"/>
    </location>
    <ligand>
        <name>[4Fe-4S] cluster</name>
        <dbReference type="ChEBI" id="CHEBI:49883"/>
    </ligand>
</feature>
<dbReference type="UniPathway" id="UPA00059">
    <property type="reaction ID" value="UER00105"/>
</dbReference>
<dbReference type="PANTHER" id="PTHR30426">
    <property type="entry name" value="4-HYDROXY-3-METHYLBUT-2-ENYL DIPHOSPHATE REDUCTASE"/>
    <property type="match status" value="1"/>
</dbReference>
<keyword evidence="5 6" id="KW-0560">Oxidoreductase</keyword>
<dbReference type="EMBL" id="DQZW01000158">
    <property type="protein sequence ID" value="HDL89931.1"/>
    <property type="molecule type" value="Genomic_DNA"/>
</dbReference>
<feature type="binding site" evidence="5">
    <location>
        <position position="264"/>
    </location>
    <ligand>
        <name>isopentenyl diphosphate</name>
        <dbReference type="ChEBI" id="CHEBI:128769"/>
    </ligand>
</feature>
<feature type="binding site" evidence="5">
    <location>
        <position position="222"/>
    </location>
    <ligand>
        <name>isopentenyl diphosphate</name>
        <dbReference type="ChEBI" id="CHEBI:128769"/>
    </ligand>
</feature>
<feature type="binding site" evidence="5">
    <location>
        <position position="75"/>
    </location>
    <ligand>
        <name>dimethylallyl diphosphate</name>
        <dbReference type="ChEBI" id="CHEBI:57623"/>
    </ligand>
</feature>
<sequence>MEVKVAKTAGFCNGVRYALEMTLRAIREKKDDEVICTYGPLIHNHQVLMMLRERGVEEVRRPEDTRGKVVVIRAHGVPPEVRRALYKNASRVINATCKRVARVQAVIKQHAMKGYFTVIVGDEDHAEVIGLKGYTAGRGVVIHSPEDVEKLPQEWDKVLLVAQTTQNEKIFQEIESRFFKKYPNGVVKKTICGATKERQQEVKSLAACVDAMVIVGGYHSGNTVRLVEVARSTGIPTYHVETENDINTSEMRKYKTVGVSAGASTPQWLIHKVVTTLQSI</sequence>
<comment type="caution">
    <text evidence="6">The sequence shown here is derived from an EMBL/GenBank/DDBJ whole genome shotgun (WGS) entry which is preliminary data.</text>
</comment>
<dbReference type="GO" id="GO:0051745">
    <property type="term" value="F:4-hydroxy-3-methylbut-2-enyl diphosphate reductase activity"/>
    <property type="evidence" value="ECO:0007669"/>
    <property type="project" value="UniProtKB-UniRule"/>
</dbReference>
<evidence type="ECO:0000256" key="1">
    <source>
        <dbReference type="ARBA" id="ARBA00022485"/>
    </source>
</evidence>
<evidence type="ECO:0000256" key="2">
    <source>
        <dbReference type="ARBA" id="ARBA00022723"/>
    </source>
</evidence>
<evidence type="ECO:0000256" key="5">
    <source>
        <dbReference type="HAMAP-Rule" id="MF_00191"/>
    </source>
</evidence>
<feature type="binding site" evidence="5">
    <location>
        <position position="192"/>
    </location>
    <ligand>
        <name>[4Fe-4S] cluster</name>
        <dbReference type="ChEBI" id="CHEBI:49883"/>
    </ligand>
</feature>
<organism evidence="6">
    <name type="scientific">Thermodesulforhabdus norvegica</name>
    <dbReference type="NCBI Taxonomy" id="39841"/>
    <lineage>
        <taxon>Bacteria</taxon>
        <taxon>Pseudomonadati</taxon>
        <taxon>Thermodesulfobacteriota</taxon>
        <taxon>Syntrophobacteria</taxon>
        <taxon>Syntrophobacterales</taxon>
        <taxon>Thermodesulforhabdaceae</taxon>
        <taxon>Thermodesulforhabdus</taxon>
    </lineage>
</organism>
<feature type="binding site" evidence="5">
    <location>
        <position position="164"/>
    </location>
    <ligand>
        <name>(2E)-4-hydroxy-3-methylbut-2-enyl diphosphate</name>
        <dbReference type="ChEBI" id="CHEBI:128753"/>
    </ligand>
</feature>
<comment type="catalytic activity">
    <reaction evidence="5">
        <text>isopentenyl diphosphate + 2 oxidized [2Fe-2S]-[ferredoxin] + H2O = (2E)-4-hydroxy-3-methylbut-2-enyl diphosphate + 2 reduced [2Fe-2S]-[ferredoxin] + 2 H(+)</text>
        <dbReference type="Rhea" id="RHEA:24488"/>
        <dbReference type="Rhea" id="RHEA-COMP:10000"/>
        <dbReference type="Rhea" id="RHEA-COMP:10001"/>
        <dbReference type="ChEBI" id="CHEBI:15377"/>
        <dbReference type="ChEBI" id="CHEBI:15378"/>
        <dbReference type="ChEBI" id="CHEBI:33737"/>
        <dbReference type="ChEBI" id="CHEBI:33738"/>
        <dbReference type="ChEBI" id="CHEBI:128753"/>
        <dbReference type="ChEBI" id="CHEBI:128769"/>
        <dbReference type="EC" id="1.17.7.4"/>
    </reaction>
</comment>
<feature type="binding site" evidence="5">
    <location>
        <position position="75"/>
    </location>
    <ligand>
        <name>isopentenyl diphosphate</name>
        <dbReference type="ChEBI" id="CHEBI:128769"/>
    </ligand>
</feature>
<feature type="binding site" evidence="5">
    <location>
        <position position="12"/>
    </location>
    <ligand>
        <name>[4Fe-4S] cluster</name>
        <dbReference type="ChEBI" id="CHEBI:49883"/>
    </ligand>
</feature>
<reference evidence="6" key="1">
    <citation type="journal article" date="2020" name="mSystems">
        <title>Genome- and Community-Level Interaction Insights into Carbon Utilization and Element Cycling Functions of Hydrothermarchaeota in Hydrothermal Sediment.</title>
        <authorList>
            <person name="Zhou Z."/>
            <person name="Liu Y."/>
            <person name="Xu W."/>
            <person name="Pan J."/>
            <person name="Luo Z.H."/>
            <person name="Li M."/>
        </authorList>
    </citation>
    <scope>NUCLEOTIDE SEQUENCE [LARGE SCALE GENOMIC DNA]</scope>
    <source>
        <strain evidence="6">HyVt-19</strain>
    </source>
</reference>
<dbReference type="Gene3D" id="3.40.1010.20">
    <property type="entry name" value="4-hydroxy-3-methylbut-2-enyl diphosphate reductase, catalytic domain"/>
    <property type="match status" value="2"/>
</dbReference>
<dbReference type="GO" id="GO:0019288">
    <property type="term" value="P:isopentenyl diphosphate biosynthetic process, methylerythritol 4-phosphate pathway"/>
    <property type="evidence" value="ECO:0007669"/>
    <property type="project" value="UniProtKB-UniRule"/>
</dbReference>
<evidence type="ECO:0000256" key="3">
    <source>
        <dbReference type="ARBA" id="ARBA00023004"/>
    </source>
</evidence>
<feature type="binding site" evidence="5">
    <location>
        <position position="264"/>
    </location>
    <ligand>
        <name>(2E)-4-hydroxy-3-methylbut-2-enyl diphosphate</name>
        <dbReference type="ChEBI" id="CHEBI:128753"/>
    </ligand>
</feature>
<dbReference type="AlphaFoldDB" id="A0A7C1AWG0"/>
<dbReference type="PANTHER" id="PTHR30426:SF0">
    <property type="entry name" value="4-HYDROXY-3-METHYLBUT-2-ENYL DIPHOSPHATE REDUCTASE"/>
    <property type="match status" value="1"/>
</dbReference>
<dbReference type="GO" id="GO:0051539">
    <property type="term" value="F:4 iron, 4 sulfur cluster binding"/>
    <property type="evidence" value="ECO:0007669"/>
    <property type="project" value="UniProtKB-UniRule"/>
</dbReference>
<feature type="binding site" evidence="5">
    <location>
        <position position="125"/>
    </location>
    <ligand>
        <name>dimethylallyl diphosphate</name>
        <dbReference type="ChEBI" id="CHEBI:57623"/>
    </ligand>
</feature>
<keyword evidence="3 5" id="KW-0408">Iron</keyword>
<protein>
    <recommendedName>
        <fullName evidence="5">4-hydroxy-3-methylbut-2-enyl diphosphate reductase</fullName>
        <shortName evidence="5">HMBPP reductase</shortName>
        <ecNumber evidence="5">1.17.7.4</ecNumber>
    </recommendedName>
</protein>
<dbReference type="Pfam" id="PF02401">
    <property type="entry name" value="LYTB"/>
    <property type="match status" value="1"/>
</dbReference>
<dbReference type="NCBIfam" id="TIGR00216">
    <property type="entry name" value="ispH_lytB"/>
    <property type="match status" value="1"/>
</dbReference>
<dbReference type="GO" id="GO:0016114">
    <property type="term" value="P:terpenoid biosynthetic process"/>
    <property type="evidence" value="ECO:0007669"/>
    <property type="project" value="UniProtKB-UniRule"/>
</dbReference>
<dbReference type="EC" id="1.17.7.4" evidence="5"/>
<comment type="function">
    <text evidence="5">Catalyzes the conversion of 1-hydroxy-2-methyl-2-(E)-butenyl 4-diphosphate (HMBPP) into a mixture of isopentenyl diphosphate (IPP) and dimethylallyl diphosphate (DMAPP). Acts in the terminal step of the DOXP/MEP pathway for isoprenoid precursor biosynthesis.</text>
</comment>
<dbReference type="GO" id="GO:0050992">
    <property type="term" value="P:dimethylallyl diphosphate biosynthetic process"/>
    <property type="evidence" value="ECO:0007669"/>
    <property type="project" value="UniProtKB-UniRule"/>
</dbReference>
<evidence type="ECO:0000256" key="4">
    <source>
        <dbReference type="ARBA" id="ARBA00023014"/>
    </source>
</evidence>
<keyword evidence="1 5" id="KW-0004">4Fe-4S</keyword>
<name>A0A7C1AWG0_9BACT</name>
<feature type="binding site" evidence="5">
    <location>
        <position position="43"/>
    </location>
    <ligand>
        <name>dimethylallyl diphosphate</name>
        <dbReference type="ChEBI" id="CHEBI:57623"/>
    </ligand>
</feature>
<feature type="binding site" evidence="5">
    <location>
        <position position="125"/>
    </location>
    <ligand>
        <name>(2E)-4-hydroxy-3-methylbut-2-enyl diphosphate</name>
        <dbReference type="ChEBI" id="CHEBI:128753"/>
    </ligand>
</feature>
<feature type="binding site" evidence="5">
    <location>
        <position position="220"/>
    </location>
    <ligand>
        <name>isopentenyl diphosphate</name>
        <dbReference type="ChEBI" id="CHEBI:128769"/>
    </ligand>
</feature>
<feature type="binding site" evidence="5">
    <location>
        <position position="222"/>
    </location>
    <ligand>
        <name>(2E)-4-hydroxy-3-methylbut-2-enyl diphosphate</name>
        <dbReference type="ChEBI" id="CHEBI:128753"/>
    </ligand>
</feature>
<gene>
    <name evidence="5 6" type="primary">ispH</name>
    <name evidence="6" type="ORF">ENG14_03405</name>
</gene>
<accession>A0A7C1AWG0</accession>
<comment type="cofactor">
    <cofactor evidence="5">
        <name>[4Fe-4S] cluster</name>
        <dbReference type="ChEBI" id="CHEBI:49883"/>
    </cofactor>
    <text evidence="5">Binds 1 [4Fe-4S] cluster per subunit.</text>
</comment>
<feature type="binding site" evidence="5">
    <location>
        <position position="222"/>
    </location>
    <ligand>
        <name>dimethylallyl diphosphate</name>
        <dbReference type="ChEBI" id="CHEBI:57623"/>
    </ligand>
</feature>
<feature type="binding site" evidence="5">
    <location>
        <position position="220"/>
    </location>
    <ligand>
        <name>dimethylallyl diphosphate</name>
        <dbReference type="ChEBI" id="CHEBI:57623"/>
    </ligand>
</feature>